<proteinExistence type="predicted"/>
<name>A0A5B7I559_PORTR</name>
<evidence type="ECO:0000313" key="2">
    <source>
        <dbReference type="Proteomes" id="UP000324222"/>
    </source>
</evidence>
<keyword evidence="2" id="KW-1185">Reference proteome</keyword>
<organism evidence="1 2">
    <name type="scientific">Portunus trituberculatus</name>
    <name type="common">Swimming crab</name>
    <name type="synonym">Neptunus trituberculatus</name>
    <dbReference type="NCBI Taxonomy" id="210409"/>
    <lineage>
        <taxon>Eukaryota</taxon>
        <taxon>Metazoa</taxon>
        <taxon>Ecdysozoa</taxon>
        <taxon>Arthropoda</taxon>
        <taxon>Crustacea</taxon>
        <taxon>Multicrustacea</taxon>
        <taxon>Malacostraca</taxon>
        <taxon>Eumalacostraca</taxon>
        <taxon>Eucarida</taxon>
        <taxon>Decapoda</taxon>
        <taxon>Pleocyemata</taxon>
        <taxon>Brachyura</taxon>
        <taxon>Eubrachyura</taxon>
        <taxon>Portunoidea</taxon>
        <taxon>Portunidae</taxon>
        <taxon>Portuninae</taxon>
        <taxon>Portunus</taxon>
    </lineage>
</organism>
<dbReference type="Proteomes" id="UP000324222">
    <property type="component" value="Unassembled WGS sequence"/>
</dbReference>
<gene>
    <name evidence="1" type="ORF">E2C01_070409</name>
</gene>
<evidence type="ECO:0000313" key="1">
    <source>
        <dbReference type="EMBL" id="MPC76008.1"/>
    </source>
</evidence>
<comment type="caution">
    <text evidence="1">The sequence shown here is derived from an EMBL/GenBank/DDBJ whole genome shotgun (WGS) entry which is preliminary data.</text>
</comment>
<protein>
    <submittedName>
        <fullName evidence="1">Uncharacterized protein</fullName>
    </submittedName>
</protein>
<sequence>MVNGGNYLSKPAAQVFCGGKSLPCKASPRCHICPQCSGRTQRRYPVKHLYYPTSTLITDTKALSLFFKVLFSSLFSLSTLLSHSTHLHSAFRTPVVEQSAVP</sequence>
<reference evidence="1 2" key="1">
    <citation type="submission" date="2019-05" db="EMBL/GenBank/DDBJ databases">
        <title>Another draft genome of Portunus trituberculatus and its Hox gene families provides insights of decapod evolution.</title>
        <authorList>
            <person name="Jeong J.-H."/>
            <person name="Song I."/>
            <person name="Kim S."/>
            <person name="Choi T."/>
            <person name="Kim D."/>
            <person name="Ryu S."/>
            <person name="Kim W."/>
        </authorList>
    </citation>
    <scope>NUCLEOTIDE SEQUENCE [LARGE SCALE GENOMIC DNA]</scope>
    <source>
        <tissue evidence="1">Muscle</tissue>
    </source>
</reference>
<accession>A0A5B7I559</accession>
<dbReference type="AlphaFoldDB" id="A0A5B7I559"/>
<dbReference type="EMBL" id="VSRR010042365">
    <property type="protein sequence ID" value="MPC76008.1"/>
    <property type="molecule type" value="Genomic_DNA"/>
</dbReference>